<sequence>MNDFINLEAFKSLYNSDPIYIFDTNIYLDLLRFSKKASEKLIYKYKDLQQNIWVPNQVNVEFQKNISIVESQRITNAKKAIMEAKKSINTCNESIMKQLNFFIRYKFDNIQEIVSKVTTDLHTLKETIEDYNEVNVISQSSGFLDKQDINDFFNSVYNLSENQEFPIIKLYNIYKNGDIRYKYKIPPGYMDDPRNNSDAKKEGVSIFGDLVLWNEILDYGKENSRPIIFITSDVKEDWFLLKNGKPIAPRAELLREFSEITNGNEICILTSEKFIEYIGEVSQFDNALILAEMQKEDFADIAIGNNKDIIREKMIDWINCRDHVYLVPFNVEINKVTDIEDLTMVIQDVAVDVRDDVYYRVTFQATAELVGAYYDENIKRFTLNDQRESFRFNITISFKRERVTDFVSNDIFRKDIVDIEIESGEFERCILEEVELESKRGTFIKPNDNDYDIYNYMMSIWDKYNKENKMERAEALVYIDAANYFNYPLLEINRGFTLVQNRATKIELSLNEIDALALKRFADIGFQISGNSCFFDDKKYTLGEAYPLPESMKQCFPEGGKELQVDFTYEIVRIEDKYVQIKGKTTLPKGTKLIINFASKELMYRASSQVNVLDNGRFISEVFMKGSNQENNSIPDGWYTLEIIVPITSVQPESVQVAFGRKGKNLIGKYVSYDKIMGNIVGLAETIEIQK</sequence>
<evidence type="ECO:0000259" key="1">
    <source>
        <dbReference type="Pfam" id="PF18476"/>
    </source>
</evidence>
<dbReference type="Pfam" id="PF18476">
    <property type="entry name" value="PIN_8"/>
    <property type="match status" value="1"/>
</dbReference>
<dbReference type="AlphaFoldDB" id="A0AAX0B1V6"/>
<dbReference type="InterPro" id="IPR041578">
    <property type="entry name" value="PIN_8"/>
</dbReference>
<dbReference type="EMBL" id="JABSWW010000001">
    <property type="protein sequence ID" value="NRT88917.1"/>
    <property type="molecule type" value="Genomic_DNA"/>
</dbReference>
<accession>A0AAX0B1V6</accession>
<organism evidence="2 3">
    <name type="scientific">Clostridium beijerinckii</name>
    <name type="common">Clostridium MP</name>
    <dbReference type="NCBI Taxonomy" id="1520"/>
    <lineage>
        <taxon>Bacteria</taxon>
        <taxon>Bacillati</taxon>
        <taxon>Bacillota</taxon>
        <taxon>Clostridia</taxon>
        <taxon>Eubacteriales</taxon>
        <taxon>Clostridiaceae</taxon>
        <taxon>Clostridium</taxon>
    </lineage>
</organism>
<protein>
    <recommendedName>
        <fullName evidence="1">PIN like domain-containing protein</fullName>
    </recommendedName>
</protein>
<evidence type="ECO:0000313" key="3">
    <source>
        <dbReference type="Proteomes" id="UP001193748"/>
    </source>
</evidence>
<reference evidence="2" key="2">
    <citation type="journal article" date="2022" name="Nat. Biotechnol.">
        <title>Carbon-negative production of acetone and isopropanol by gas fermentation at industrial pilot scale.</title>
        <authorList>
            <person name="Liew F.E."/>
            <person name="Nogle R."/>
            <person name="Abdalla T."/>
            <person name="Rasor B.J."/>
            <person name="Canter C."/>
            <person name="Jensen R.O."/>
            <person name="Wang L."/>
            <person name="Strutz J."/>
            <person name="Chirania P."/>
            <person name="De Tissera S."/>
            <person name="Mueller A.P."/>
            <person name="Ruan Z."/>
            <person name="Gao A."/>
            <person name="Tran L."/>
            <person name="Engle N.L."/>
            <person name="Bromley J.C."/>
            <person name="Daniell J."/>
            <person name="Conrado R."/>
            <person name="Tschaplinski T.J."/>
            <person name="Giannone R.J."/>
            <person name="Hettich R.L."/>
            <person name="Karim A.S."/>
            <person name="Simpson S.D."/>
            <person name="Brown S.D."/>
            <person name="Leang C."/>
            <person name="Jewett M.C."/>
            <person name="Kopke M."/>
        </authorList>
    </citation>
    <scope>NUCLEOTIDE SEQUENCE</scope>
    <source>
        <strain evidence="2">DJ080</strain>
    </source>
</reference>
<reference evidence="2" key="1">
    <citation type="submission" date="2020-05" db="EMBL/GenBank/DDBJ databases">
        <authorList>
            <person name="Brown S."/>
            <person name="Huntemann M."/>
            <person name="Clum A."/>
            <person name="Spunde A."/>
            <person name="Palaniappan K."/>
            <person name="Ritter S."/>
            <person name="Mikhailova N."/>
            <person name="Chen I.-M."/>
            <person name="Stamatis D."/>
            <person name="Reddy T."/>
            <person name="O'Malley R."/>
            <person name="Daum C."/>
            <person name="Shapiro N."/>
            <person name="Ivanova N."/>
            <person name="Kyrpides N."/>
            <person name="Woyke T."/>
        </authorList>
    </citation>
    <scope>NUCLEOTIDE SEQUENCE</scope>
    <source>
        <strain evidence="2">DJ080</strain>
    </source>
</reference>
<gene>
    <name evidence="2" type="ORF">B0H41_002596</name>
</gene>
<name>A0AAX0B1V6_CLOBE</name>
<feature type="domain" description="PIN like" evidence="1">
    <location>
        <begin position="21"/>
        <end position="253"/>
    </location>
</feature>
<evidence type="ECO:0000313" key="2">
    <source>
        <dbReference type="EMBL" id="NRT88917.1"/>
    </source>
</evidence>
<comment type="caution">
    <text evidence="2">The sequence shown here is derived from an EMBL/GenBank/DDBJ whole genome shotgun (WGS) entry which is preliminary data.</text>
</comment>
<dbReference type="RefSeq" id="WP_173711041.1">
    <property type="nucleotide sequence ID" value="NZ_JABSWW010000001.1"/>
</dbReference>
<proteinExistence type="predicted"/>
<dbReference type="Proteomes" id="UP001193748">
    <property type="component" value="Unassembled WGS sequence"/>
</dbReference>